<keyword evidence="4" id="KW-1185">Reference proteome</keyword>
<dbReference type="OrthoDB" id="2359033at2759"/>
<dbReference type="InterPro" id="IPR011333">
    <property type="entry name" value="SKP1/BTB/POZ_sf"/>
</dbReference>
<dbReference type="EMBL" id="BGPR01009450">
    <property type="protein sequence ID" value="GBN40082.1"/>
    <property type="molecule type" value="Genomic_DNA"/>
</dbReference>
<dbReference type="AlphaFoldDB" id="A0A4Y2NME4"/>
<dbReference type="InterPro" id="IPR008974">
    <property type="entry name" value="TRAF-like"/>
</dbReference>
<organism evidence="3 4">
    <name type="scientific">Araneus ventricosus</name>
    <name type="common">Orbweaver spider</name>
    <name type="synonym">Epeira ventricosa</name>
    <dbReference type="NCBI Taxonomy" id="182803"/>
    <lineage>
        <taxon>Eukaryota</taxon>
        <taxon>Metazoa</taxon>
        <taxon>Ecdysozoa</taxon>
        <taxon>Arthropoda</taxon>
        <taxon>Chelicerata</taxon>
        <taxon>Arachnida</taxon>
        <taxon>Araneae</taxon>
        <taxon>Araneomorphae</taxon>
        <taxon>Entelegynae</taxon>
        <taxon>Araneoidea</taxon>
        <taxon>Araneidae</taxon>
        <taxon>Araneus</taxon>
    </lineage>
</organism>
<dbReference type="SMART" id="SM00225">
    <property type="entry name" value="BTB"/>
    <property type="match status" value="1"/>
</dbReference>
<dbReference type="PROSITE" id="PS50144">
    <property type="entry name" value="MATH"/>
    <property type="match status" value="1"/>
</dbReference>
<dbReference type="Gene3D" id="1.25.40.420">
    <property type="match status" value="1"/>
</dbReference>
<dbReference type="SUPFAM" id="SSF54695">
    <property type="entry name" value="POZ domain"/>
    <property type="match status" value="1"/>
</dbReference>
<sequence length="501" mass="57513">MTEERGKVLKFIWKVENFSYCWYETNDFLGSPRFDWEGTAWCLKLYPKGRTPHANYVSVYLEMLSPEEFTIDFEIALLRPNGASEYVKEMKDRGFRRGSKHGFDALVVRERLLGAKKSTLLPKDILTIQCCIFPKDFELEAYNEVIARTHIEIERCRLQWKQIDYTRNNSMPLADSLFQLSVSSESNNQHDVLTGEFCSNYLLDCKALHVKIGILDSNNSVVKLLVNNFLDIESASEGCLSFPLITVPELQENESLYLPDGKLNLDCEFTLCDGLQHSQIEGTAQDTTFMPVSVYETASSSQIDVPPKKFLYCIDNVPSSLKNDFQNLYEEGTLSDFAIKVGDKNFNVHKAVLCARSPVFKSMLTSNMKENEKNMVDISDLEEDTVSRMLTFMYMDMAGNLDWDAAKKLYFAADKYGLITLKRLCSEVLYQNLSVTNVVEVLALSNMHADEYLKKITVEFISDHEREVLFSTQWKAFMTEYSNLAAETMHKLYVEKANNRH</sequence>
<dbReference type="SMART" id="SM00061">
    <property type="entry name" value="MATH"/>
    <property type="match status" value="1"/>
</dbReference>
<comment type="caution">
    <text evidence="3">The sequence shown here is derived from an EMBL/GenBank/DDBJ whole genome shotgun (WGS) entry which is preliminary data.</text>
</comment>
<evidence type="ECO:0000313" key="3">
    <source>
        <dbReference type="EMBL" id="GBN40082.1"/>
    </source>
</evidence>
<evidence type="ECO:0000259" key="2">
    <source>
        <dbReference type="PROSITE" id="PS50144"/>
    </source>
</evidence>
<dbReference type="Proteomes" id="UP000499080">
    <property type="component" value="Unassembled WGS sequence"/>
</dbReference>
<dbReference type="Pfam" id="PF22486">
    <property type="entry name" value="MATH_2"/>
    <property type="match status" value="1"/>
</dbReference>
<evidence type="ECO:0000259" key="1">
    <source>
        <dbReference type="PROSITE" id="PS50097"/>
    </source>
</evidence>
<reference evidence="3 4" key="1">
    <citation type="journal article" date="2019" name="Sci. Rep.">
        <title>Orb-weaving spider Araneus ventricosus genome elucidates the spidroin gene catalogue.</title>
        <authorList>
            <person name="Kono N."/>
            <person name="Nakamura H."/>
            <person name="Ohtoshi R."/>
            <person name="Moran D.A.P."/>
            <person name="Shinohara A."/>
            <person name="Yoshida Y."/>
            <person name="Fujiwara M."/>
            <person name="Mori M."/>
            <person name="Tomita M."/>
            <person name="Arakawa K."/>
        </authorList>
    </citation>
    <scope>NUCLEOTIDE SEQUENCE [LARGE SCALE GENOMIC DNA]</scope>
</reference>
<dbReference type="InterPro" id="IPR002083">
    <property type="entry name" value="MATH/TRAF_dom"/>
</dbReference>
<accession>A0A4Y2NME4</accession>
<protein>
    <submittedName>
        <fullName evidence="3">Speckle-type POZ protein-like B</fullName>
    </submittedName>
</protein>
<feature type="domain" description="BTB" evidence="1">
    <location>
        <begin position="335"/>
        <end position="394"/>
    </location>
</feature>
<proteinExistence type="predicted"/>
<evidence type="ECO:0000313" key="4">
    <source>
        <dbReference type="Proteomes" id="UP000499080"/>
    </source>
</evidence>
<dbReference type="Gene3D" id="3.30.710.10">
    <property type="entry name" value="Potassium Channel Kv1.1, Chain A"/>
    <property type="match status" value="1"/>
</dbReference>
<dbReference type="PANTHER" id="PTHR24413">
    <property type="entry name" value="SPECKLE-TYPE POZ PROTEIN"/>
    <property type="match status" value="1"/>
</dbReference>
<dbReference type="Gene3D" id="2.60.210.10">
    <property type="entry name" value="Apoptosis, Tumor Necrosis Factor Receptor Associated Protein 2, Chain A"/>
    <property type="match status" value="1"/>
</dbReference>
<feature type="domain" description="MATH" evidence="2">
    <location>
        <begin position="8"/>
        <end position="132"/>
    </location>
</feature>
<dbReference type="GO" id="GO:0030163">
    <property type="term" value="P:protein catabolic process"/>
    <property type="evidence" value="ECO:0007669"/>
    <property type="project" value="UniProtKB-ARBA"/>
</dbReference>
<dbReference type="InterPro" id="IPR000210">
    <property type="entry name" value="BTB/POZ_dom"/>
</dbReference>
<dbReference type="CDD" id="cd00121">
    <property type="entry name" value="MATH"/>
    <property type="match status" value="1"/>
</dbReference>
<dbReference type="PROSITE" id="PS50097">
    <property type="entry name" value="BTB"/>
    <property type="match status" value="1"/>
</dbReference>
<dbReference type="SUPFAM" id="SSF49599">
    <property type="entry name" value="TRAF domain-like"/>
    <property type="match status" value="1"/>
</dbReference>
<dbReference type="Pfam" id="PF00651">
    <property type="entry name" value="BTB"/>
    <property type="match status" value="1"/>
</dbReference>
<gene>
    <name evidence="3" type="primary">spoplb_4</name>
    <name evidence="3" type="ORF">AVEN_121883_1</name>
</gene>
<name>A0A4Y2NME4_ARAVE</name>